<dbReference type="Proteomes" id="UP001499843">
    <property type="component" value="Unassembled WGS sequence"/>
</dbReference>
<gene>
    <name evidence="2" type="ORF">GCM10009850_047410</name>
</gene>
<organism evidence="2 3">
    <name type="scientific">Nonomuraea monospora</name>
    <dbReference type="NCBI Taxonomy" id="568818"/>
    <lineage>
        <taxon>Bacteria</taxon>
        <taxon>Bacillati</taxon>
        <taxon>Actinomycetota</taxon>
        <taxon>Actinomycetes</taxon>
        <taxon>Streptosporangiales</taxon>
        <taxon>Streptosporangiaceae</taxon>
        <taxon>Nonomuraea</taxon>
    </lineage>
</organism>
<protein>
    <recommendedName>
        <fullName evidence="1">NADPH-dependent FMN reductase-like domain-containing protein</fullName>
    </recommendedName>
</protein>
<keyword evidence="3" id="KW-1185">Reference proteome</keyword>
<dbReference type="Gene3D" id="3.40.50.360">
    <property type="match status" value="1"/>
</dbReference>
<dbReference type="Pfam" id="PF03358">
    <property type="entry name" value="FMN_red"/>
    <property type="match status" value="1"/>
</dbReference>
<proteinExistence type="predicted"/>
<evidence type="ECO:0000259" key="1">
    <source>
        <dbReference type="Pfam" id="PF03358"/>
    </source>
</evidence>
<accession>A0ABN3CIK4</accession>
<dbReference type="SUPFAM" id="SSF52218">
    <property type="entry name" value="Flavoproteins"/>
    <property type="match status" value="1"/>
</dbReference>
<name>A0ABN3CIK4_9ACTN</name>
<evidence type="ECO:0000313" key="2">
    <source>
        <dbReference type="EMBL" id="GAA2209283.1"/>
    </source>
</evidence>
<feature type="domain" description="NADPH-dependent FMN reductase-like" evidence="1">
    <location>
        <begin position="37"/>
        <end position="173"/>
    </location>
</feature>
<comment type="caution">
    <text evidence="2">The sequence shown here is derived from an EMBL/GenBank/DDBJ whole genome shotgun (WGS) entry which is preliminary data.</text>
</comment>
<evidence type="ECO:0000313" key="3">
    <source>
        <dbReference type="Proteomes" id="UP001499843"/>
    </source>
</evidence>
<dbReference type="InterPro" id="IPR005025">
    <property type="entry name" value="FMN_Rdtase-like_dom"/>
</dbReference>
<dbReference type="EMBL" id="BAAAQX010000011">
    <property type="protein sequence ID" value="GAA2209283.1"/>
    <property type="molecule type" value="Genomic_DNA"/>
</dbReference>
<reference evidence="2 3" key="1">
    <citation type="journal article" date="2019" name="Int. J. Syst. Evol. Microbiol.">
        <title>The Global Catalogue of Microorganisms (GCM) 10K type strain sequencing project: providing services to taxonomists for standard genome sequencing and annotation.</title>
        <authorList>
            <consortium name="The Broad Institute Genomics Platform"/>
            <consortium name="The Broad Institute Genome Sequencing Center for Infectious Disease"/>
            <person name="Wu L."/>
            <person name="Ma J."/>
        </authorList>
    </citation>
    <scope>NUCLEOTIDE SEQUENCE [LARGE SCALE GENOMIC DNA]</scope>
    <source>
        <strain evidence="2 3">JCM 16114</strain>
    </source>
</reference>
<sequence>MGGGGKVCAPLDPEMVLDIQDIGQVPGNTGTPGEQRVKIIGIAASLHAGSFITRLLDAAGGELPPGVGFEVWRGMGEIPAYRPGPVPAPARDLVTLVAGGDAVLLTAPEHSLLPLELMHALDWMAARDGLSGKHVAVMSASARACGAMWAQAELYKQLLGAGAVVMGAELVISPIWPHFDEDGRLAAPALRAQVRDVVRQLCPAEVMEPALSL</sequence>
<dbReference type="InterPro" id="IPR029039">
    <property type="entry name" value="Flavoprotein-like_sf"/>
</dbReference>